<organism evidence="1 2">
    <name type="scientific">Macroventuria anomochaeta</name>
    <dbReference type="NCBI Taxonomy" id="301207"/>
    <lineage>
        <taxon>Eukaryota</taxon>
        <taxon>Fungi</taxon>
        <taxon>Dikarya</taxon>
        <taxon>Ascomycota</taxon>
        <taxon>Pezizomycotina</taxon>
        <taxon>Dothideomycetes</taxon>
        <taxon>Pleosporomycetidae</taxon>
        <taxon>Pleosporales</taxon>
        <taxon>Pleosporineae</taxon>
        <taxon>Didymellaceae</taxon>
        <taxon>Macroventuria</taxon>
    </lineage>
</organism>
<evidence type="ECO:0000313" key="1">
    <source>
        <dbReference type="EMBL" id="KAF2624416.1"/>
    </source>
</evidence>
<evidence type="ECO:0000313" key="2">
    <source>
        <dbReference type="Proteomes" id="UP000799754"/>
    </source>
</evidence>
<dbReference type="EMBL" id="MU006731">
    <property type="protein sequence ID" value="KAF2624416.1"/>
    <property type="molecule type" value="Genomic_DNA"/>
</dbReference>
<proteinExistence type="predicted"/>
<gene>
    <name evidence="1" type="ORF">BU25DRAFT_348183</name>
</gene>
<reference evidence="1" key="1">
    <citation type="journal article" date="2020" name="Stud. Mycol.">
        <title>101 Dothideomycetes genomes: a test case for predicting lifestyles and emergence of pathogens.</title>
        <authorList>
            <person name="Haridas S."/>
            <person name="Albert R."/>
            <person name="Binder M."/>
            <person name="Bloem J."/>
            <person name="Labutti K."/>
            <person name="Salamov A."/>
            <person name="Andreopoulos B."/>
            <person name="Baker S."/>
            <person name="Barry K."/>
            <person name="Bills G."/>
            <person name="Bluhm B."/>
            <person name="Cannon C."/>
            <person name="Castanera R."/>
            <person name="Culley D."/>
            <person name="Daum C."/>
            <person name="Ezra D."/>
            <person name="Gonzalez J."/>
            <person name="Henrissat B."/>
            <person name="Kuo A."/>
            <person name="Liang C."/>
            <person name="Lipzen A."/>
            <person name="Lutzoni F."/>
            <person name="Magnuson J."/>
            <person name="Mondo S."/>
            <person name="Nolan M."/>
            <person name="Ohm R."/>
            <person name="Pangilinan J."/>
            <person name="Park H.-J."/>
            <person name="Ramirez L."/>
            <person name="Alfaro M."/>
            <person name="Sun H."/>
            <person name="Tritt A."/>
            <person name="Yoshinaga Y."/>
            <person name="Zwiers L.-H."/>
            <person name="Turgeon B."/>
            <person name="Goodwin S."/>
            <person name="Spatafora J."/>
            <person name="Crous P."/>
            <person name="Grigoriev I."/>
        </authorList>
    </citation>
    <scope>NUCLEOTIDE SEQUENCE</scope>
    <source>
        <strain evidence="1">CBS 525.71</strain>
    </source>
</reference>
<accession>A0ACB6RR87</accession>
<dbReference type="Proteomes" id="UP000799754">
    <property type="component" value="Unassembled WGS sequence"/>
</dbReference>
<name>A0ACB6RR87_9PLEO</name>
<protein>
    <submittedName>
        <fullName evidence="1">Uncharacterized protein</fullName>
    </submittedName>
</protein>
<keyword evidence="2" id="KW-1185">Reference proteome</keyword>
<sequence length="161" mass="17935">SAKVSVGLEFGGPTHNDDEGEIEAATKGPVFTNNAPTRDVGFSSFGVPFQSFLPTPPSTEQLVHTFLRPPPHAFPHCVLSIQWVIDALGQSHFRFRWIDERYALTIDSSVRIGGVRLGLPPIYMEWLCGDEEESSPTEQSMLLIRIFFEEVRKEKEGSESG</sequence>
<comment type="caution">
    <text evidence="1">The sequence shown here is derived from an EMBL/GenBank/DDBJ whole genome shotgun (WGS) entry which is preliminary data.</text>
</comment>
<feature type="non-terminal residue" evidence="1">
    <location>
        <position position="1"/>
    </location>
</feature>